<keyword evidence="4" id="KW-1185">Reference proteome</keyword>
<gene>
    <name evidence="3" type="ORF">LTR84_010019</name>
</gene>
<reference evidence="3 4" key="1">
    <citation type="submission" date="2023-08" db="EMBL/GenBank/DDBJ databases">
        <title>Black Yeasts Isolated from many extreme environments.</title>
        <authorList>
            <person name="Coleine C."/>
            <person name="Stajich J.E."/>
            <person name="Selbmann L."/>
        </authorList>
    </citation>
    <scope>NUCLEOTIDE SEQUENCE [LARGE SCALE GENOMIC DNA]</scope>
    <source>
        <strain evidence="3 4">CCFEE 5792</strain>
    </source>
</reference>
<dbReference type="AlphaFoldDB" id="A0AAV9NNN2"/>
<dbReference type="GeneID" id="89978177"/>
<dbReference type="EMBL" id="JAVRRD010000004">
    <property type="protein sequence ID" value="KAK5060135.1"/>
    <property type="molecule type" value="Genomic_DNA"/>
</dbReference>
<evidence type="ECO:0008006" key="5">
    <source>
        <dbReference type="Google" id="ProtNLM"/>
    </source>
</evidence>
<feature type="signal peptide" evidence="2">
    <location>
        <begin position="1"/>
        <end position="19"/>
    </location>
</feature>
<dbReference type="PANTHER" id="PTHR40640">
    <property type="entry name" value="ANCHORED GLYCOPROTEIN, PUTATIVE (AFU_ORTHOLOGUE AFUA_8G04860)-RELATED"/>
    <property type="match status" value="1"/>
</dbReference>
<evidence type="ECO:0000256" key="1">
    <source>
        <dbReference type="SAM" id="MobiDB-lite"/>
    </source>
</evidence>
<organism evidence="3 4">
    <name type="scientific">Exophiala bonariae</name>
    <dbReference type="NCBI Taxonomy" id="1690606"/>
    <lineage>
        <taxon>Eukaryota</taxon>
        <taxon>Fungi</taxon>
        <taxon>Dikarya</taxon>
        <taxon>Ascomycota</taxon>
        <taxon>Pezizomycotina</taxon>
        <taxon>Eurotiomycetes</taxon>
        <taxon>Chaetothyriomycetidae</taxon>
        <taxon>Chaetothyriales</taxon>
        <taxon>Herpotrichiellaceae</taxon>
        <taxon>Exophiala</taxon>
    </lineage>
</organism>
<comment type="caution">
    <text evidence="3">The sequence shown here is derived from an EMBL/GenBank/DDBJ whole genome shotgun (WGS) entry which is preliminary data.</text>
</comment>
<name>A0AAV9NNN2_9EURO</name>
<dbReference type="Proteomes" id="UP001358417">
    <property type="component" value="Unassembled WGS sequence"/>
</dbReference>
<evidence type="ECO:0000313" key="4">
    <source>
        <dbReference type="Proteomes" id="UP001358417"/>
    </source>
</evidence>
<evidence type="ECO:0000256" key="2">
    <source>
        <dbReference type="SAM" id="SignalP"/>
    </source>
</evidence>
<keyword evidence="2" id="KW-0732">Signal</keyword>
<dbReference type="RefSeq" id="XP_064709956.1">
    <property type="nucleotide sequence ID" value="XM_064853557.1"/>
</dbReference>
<evidence type="ECO:0000313" key="3">
    <source>
        <dbReference type="EMBL" id="KAK5060135.1"/>
    </source>
</evidence>
<sequence length="243" mass="23569">MSLIQKSAVAVALIGAVHAQQSVINIFFPDVAGDLVGSVISSDSAATTLVVACPATVSAVDCELPTPITVTAGPSTFVAGLEQVVTETDTITAQINCVVEGTTAATCAQTFVGPANWLVDQESASTTNTEITTTVTTDVLTGTDVTFQAITLVDSIDSGAAATTGPSGSGSTAASTRSGTGSSTGSATGTSSGSSTVSQTGSSTSSGAGAASQTGNSASRTDSRALAFSALGAGLLALTAFVL</sequence>
<accession>A0AAV9NNN2</accession>
<protein>
    <recommendedName>
        <fullName evidence="5">GPI anchored cell wall protein</fullName>
    </recommendedName>
</protein>
<dbReference type="PANTHER" id="PTHR40640:SF1">
    <property type="entry name" value="ANCHORED GLYCOPROTEIN, PUTATIVE (AFU_ORTHOLOGUE AFUA_8G04860)-RELATED"/>
    <property type="match status" value="1"/>
</dbReference>
<feature type="chain" id="PRO_5043720815" description="GPI anchored cell wall protein" evidence="2">
    <location>
        <begin position="20"/>
        <end position="243"/>
    </location>
</feature>
<feature type="region of interest" description="Disordered" evidence="1">
    <location>
        <begin position="160"/>
        <end position="219"/>
    </location>
</feature>
<proteinExistence type="predicted"/>